<protein>
    <submittedName>
        <fullName evidence="1">Uncharacterized protein</fullName>
    </submittedName>
</protein>
<dbReference type="EMBL" id="VJZD01000488">
    <property type="protein sequence ID" value="MPY38294.1"/>
    <property type="molecule type" value="Genomic_DNA"/>
</dbReference>
<evidence type="ECO:0000313" key="2">
    <source>
        <dbReference type="Proteomes" id="UP000325849"/>
    </source>
</evidence>
<comment type="caution">
    <text evidence="1">The sequence shown here is derived from an EMBL/GenBank/DDBJ whole genome shotgun (WGS) entry which is preliminary data.</text>
</comment>
<keyword evidence="2" id="KW-1185">Reference proteome</keyword>
<reference evidence="1 2" key="1">
    <citation type="submission" date="2019-07" db="EMBL/GenBank/DDBJ databases">
        <title>New species of Amycolatopsis and Streptomyces.</title>
        <authorList>
            <person name="Duangmal K."/>
            <person name="Teo W.F.A."/>
            <person name="Lipun K."/>
        </authorList>
    </citation>
    <scope>NUCLEOTIDE SEQUENCE [LARGE SCALE GENOMIC DNA]</scope>
    <source>
        <strain evidence="1 2">NBRC 109810</strain>
    </source>
</reference>
<dbReference type="OrthoDB" id="4227557at2"/>
<accession>A0A5N8VW43</accession>
<evidence type="ECO:0000313" key="1">
    <source>
        <dbReference type="EMBL" id="MPY38294.1"/>
    </source>
</evidence>
<dbReference type="AlphaFoldDB" id="A0A5N8VW43"/>
<organism evidence="1 2">
    <name type="scientific">Streptomyces adustus</name>
    <dbReference type="NCBI Taxonomy" id="1609272"/>
    <lineage>
        <taxon>Bacteria</taxon>
        <taxon>Bacillati</taxon>
        <taxon>Actinomycetota</taxon>
        <taxon>Actinomycetes</taxon>
        <taxon>Kitasatosporales</taxon>
        <taxon>Streptomycetaceae</taxon>
        <taxon>Streptomyces</taxon>
    </lineage>
</organism>
<name>A0A5N8VW43_9ACTN</name>
<gene>
    <name evidence="1" type="ORF">FNH09_45965</name>
</gene>
<sequence>MTFRETSALPGRTDWQLAQEVLHHARFSDAEQRIAEQFTQEEVCRADAYLTAARHDTDHLTAIETRLKAVPEGWRQRDGDAGLIEDADGRPIAILGTSGDARLMLGEFIAAVPADTAWLAQQLRRAWAQMDRLRDRIDGAGSLMDRDYVASAVGYVPWSRETTGE</sequence>
<dbReference type="Proteomes" id="UP000325849">
    <property type="component" value="Unassembled WGS sequence"/>
</dbReference>
<proteinExistence type="predicted"/>
<dbReference type="RefSeq" id="WP_152895804.1">
    <property type="nucleotide sequence ID" value="NZ_VJZD01000488.1"/>
</dbReference>